<protein>
    <recommendedName>
        <fullName evidence="4">MFS transporter</fullName>
    </recommendedName>
</protein>
<feature type="transmembrane region" description="Helical" evidence="1">
    <location>
        <begin position="386"/>
        <end position="409"/>
    </location>
</feature>
<gene>
    <name evidence="2" type="ORF">M3B43_08655</name>
</gene>
<accession>A0ABT2HRU1</accession>
<feature type="transmembrane region" description="Helical" evidence="1">
    <location>
        <begin position="185"/>
        <end position="204"/>
    </location>
</feature>
<keyword evidence="1" id="KW-1133">Transmembrane helix</keyword>
<feature type="transmembrane region" description="Helical" evidence="1">
    <location>
        <begin position="68"/>
        <end position="91"/>
    </location>
</feature>
<feature type="transmembrane region" description="Helical" evidence="1">
    <location>
        <begin position="36"/>
        <end position="56"/>
    </location>
</feature>
<feature type="transmembrane region" description="Helical" evidence="1">
    <location>
        <begin position="415"/>
        <end position="432"/>
    </location>
</feature>
<feature type="transmembrane region" description="Helical" evidence="1">
    <location>
        <begin position="348"/>
        <end position="365"/>
    </location>
</feature>
<feature type="transmembrane region" description="Helical" evidence="1">
    <location>
        <begin position="163"/>
        <end position="179"/>
    </location>
</feature>
<feature type="transmembrane region" description="Helical" evidence="1">
    <location>
        <begin position="261"/>
        <end position="280"/>
    </location>
</feature>
<dbReference type="SUPFAM" id="SSF103473">
    <property type="entry name" value="MFS general substrate transporter"/>
    <property type="match status" value="1"/>
</dbReference>
<proteinExistence type="predicted"/>
<evidence type="ECO:0000313" key="2">
    <source>
        <dbReference type="EMBL" id="MCT1607396.1"/>
    </source>
</evidence>
<feature type="transmembrane region" description="Helical" evidence="1">
    <location>
        <begin position="103"/>
        <end position="124"/>
    </location>
</feature>
<dbReference type="RefSeq" id="WP_260073327.1">
    <property type="nucleotide sequence ID" value="NZ_JALXMO010000023.1"/>
</dbReference>
<feature type="transmembrane region" description="Helical" evidence="1">
    <location>
        <begin position="12"/>
        <end position="30"/>
    </location>
</feature>
<evidence type="ECO:0000313" key="3">
    <source>
        <dbReference type="Proteomes" id="UP001205046"/>
    </source>
</evidence>
<comment type="caution">
    <text evidence="2">The sequence shown here is derived from an EMBL/GenBank/DDBJ whole genome shotgun (WGS) entry which is preliminary data.</text>
</comment>
<sequence length="438" mass="44864">MIHSTGTSILRITSRVPTLLLPLALALALAPTGSGFTIATAVAAALVGTALAPSAAQLAADRAGSRNVLLGGAVLHVLLLVLLVSAAEHFLSQQLGSSAVVTYWTMVGFALLAGLTTPAAAVFLRQPATSGQHGISEDSKVPGTHTETGPAQVAMAEAQADEVALLSAAVIISLHGFGAGPSAALITSAVLTAVVLPILALSLAPTRSTEAARLRVPAPVPGAETAQAEALQTWTDRRSRVSDAGPTGGSSGDSRHGLYRLYAPVMLCFGLILGGLWITALDAGLALGRPAFFGLPLAGATLAAIVWLRLRRGSRLPLQRRRRLLGTVLVSAGVVLLLAAVFLPSPGWGMGLTTFIAAVLGWWQSEGLAQLYGEALRTRSQATARTLTVLGFALLIGLLIGLTVAGVVSHEWGRGWGAALVVLGAIAVAVQVRTSLRH</sequence>
<dbReference type="Proteomes" id="UP001205046">
    <property type="component" value="Unassembled WGS sequence"/>
</dbReference>
<keyword evidence="3" id="KW-1185">Reference proteome</keyword>
<name>A0ABT2HRU1_9MICC</name>
<keyword evidence="1" id="KW-0812">Transmembrane</keyword>
<organism evidence="2 3">
    <name type="scientific">Nesterenkonia massiliensis</name>
    <dbReference type="NCBI Taxonomy" id="1232429"/>
    <lineage>
        <taxon>Bacteria</taxon>
        <taxon>Bacillati</taxon>
        <taxon>Actinomycetota</taxon>
        <taxon>Actinomycetes</taxon>
        <taxon>Micrococcales</taxon>
        <taxon>Micrococcaceae</taxon>
        <taxon>Nesterenkonia</taxon>
    </lineage>
</organism>
<dbReference type="InterPro" id="IPR036259">
    <property type="entry name" value="MFS_trans_sf"/>
</dbReference>
<dbReference type="EMBL" id="JALXMO010000023">
    <property type="protein sequence ID" value="MCT1607396.1"/>
    <property type="molecule type" value="Genomic_DNA"/>
</dbReference>
<feature type="transmembrane region" description="Helical" evidence="1">
    <location>
        <begin position="292"/>
        <end position="310"/>
    </location>
</feature>
<reference evidence="2 3" key="1">
    <citation type="submission" date="2022-04" db="EMBL/GenBank/DDBJ databases">
        <title>Human microbiome associated bacterial genomes.</title>
        <authorList>
            <person name="Sandstrom S."/>
            <person name="Salamzade R."/>
            <person name="Kalan L.R."/>
        </authorList>
    </citation>
    <scope>NUCLEOTIDE SEQUENCE [LARGE SCALE GENOMIC DNA]</scope>
    <source>
        <strain evidence="3">p3-SID767</strain>
    </source>
</reference>
<evidence type="ECO:0008006" key="4">
    <source>
        <dbReference type="Google" id="ProtNLM"/>
    </source>
</evidence>
<keyword evidence="1" id="KW-0472">Membrane</keyword>
<feature type="transmembrane region" description="Helical" evidence="1">
    <location>
        <begin position="322"/>
        <end position="342"/>
    </location>
</feature>
<evidence type="ECO:0000256" key="1">
    <source>
        <dbReference type="SAM" id="Phobius"/>
    </source>
</evidence>